<organism evidence="2 3">
    <name type="scientific">Mya arenaria</name>
    <name type="common">Soft-shell clam</name>
    <dbReference type="NCBI Taxonomy" id="6604"/>
    <lineage>
        <taxon>Eukaryota</taxon>
        <taxon>Metazoa</taxon>
        <taxon>Spiralia</taxon>
        <taxon>Lophotrochozoa</taxon>
        <taxon>Mollusca</taxon>
        <taxon>Bivalvia</taxon>
        <taxon>Autobranchia</taxon>
        <taxon>Heteroconchia</taxon>
        <taxon>Euheterodonta</taxon>
        <taxon>Imparidentia</taxon>
        <taxon>Neoheterodontei</taxon>
        <taxon>Myida</taxon>
        <taxon>Myoidea</taxon>
        <taxon>Myidae</taxon>
        <taxon>Mya</taxon>
    </lineage>
</organism>
<dbReference type="EMBL" id="CP111014">
    <property type="protein sequence ID" value="WAQ98563.1"/>
    <property type="molecule type" value="Genomic_DNA"/>
</dbReference>
<evidence type="ECO:0000256" key="1">
    <source>
        <dbReference type="SAM" id="Phobius"/>
    </source>
</evidence>
<dbReference type="Proteomes" id="UP001164746">
    <property type="component" value="Chromosome 3"/>
</dbReference>
<protein>
    <submittedName>
        <fullName evidence="2">Uncharacterized protein</fullName>
    </submittedName>
</protein>
<gene>
    <name evidence="2" type="ORF">MAR_022936</name>
</gene>
<evidence type="ECO:0000313" key="3">
    <source>
        <dbReference type="Proteomes" id="UP001164746"/>
    </source>
</evidence>
<keyword evidence="1" id="KW-0812">Transmembrane</keyword>
<keyword evidence="3" id="KW-1185">Reference proteome</keyword>
<sequence length="119" mass="13121">MVAPPNAVSVGTLLSVIKYQETFEQEDVSGDTKESDVIQHVRLVDMVKNARTTAVGIVGTKNPVDLQRSAINITLGITVTARVIVKNVRTWTDIVVFILATLVGLVTHARNRWRVQTVR</sequence>
<evidence type="ECO:0000313" key="2">
    <source>
        <dbReference type="EMBL" id="WAQ98563.1"/>
    </source>
</evidence>
<reference evidence="2" key="1">
    <citation type="submission" date="2022-11" db="EMBL/GenBank/DDBJ databases">
        <title>Centuries of genome instability and evolution in soft-shell clam transmissible cancer (bioRxiv).</title>
        <authorList>
            <person name="Hart S.F.M."/>
            <person name="Yonemitsu M.A."/>
            <person name="Giersch R.M."/>
            <person name="Beal B.F."/>
            <person name="Arriagada G."/>
            <person name="Davis B.W."/>
            <person name="Ostrander E.A."/>
            <person name="Goff S.P."/>
            <person name="Metzger M.J."/>
        </authorList>
    </citation>
    <scope>NUCLEOTIDE SEQUENCE</scope>
    <source>
        <strain evidence="2">MELC-2E11</strain>
        <tissue evidence="2">Siphon/mantle</tissue>
    </source>
</reference>
<feature type="transmembrane region" description="Helical" evidence="1">
    <location>
        <begin position="91"/>
        <end position="109"/>
    </location>
</feature>
<accession>A0ABY7DR27</accession>
<proteinExistence type="predicted"/>
<keyword evidence="1" id="KW-0472">Membrane</keyword>
<name>A0ABY7DR27_MYAAR</name>
<keyword evidence="1" id="KW-1133">Transmembrane helix</keyword>